<name>A0A1A9UYV4_GLOAU</name>
<proteinExistence type="predicted"/>
<protein>
    <submittedName>
        <fullName evidence="2">Uncharacterized protein</fullName>
    </submittedName>
</protein>
<feature type="region of interest" description="Disordered" evidence="1">
    <location>
        <begin position="52"/>
        <end position="73"/>
    </location>
</feature>
<evidence type="ECO:0000256" key="1">
    <source>
        <dbReference type="SAM" id="MobiDB-lite"/>
    </source>
</evidence>
<organism evidence="2 3">
    <name type="scientific">Glossina austeni</name>
    <name type="common">Savannah tsetse fly</name>
    <dbReference type="NCBI Taxonomy" id="7395"/>
    <lineage>
        <taxon>Eukaryota</taxon>
        <taxon>Metazoa</taxon>
        <taxon>Ecdysozoa</taxon>
        <taxon>Arthropoda</taxon>
        <taxon>Hexapoda</taxon>
        <taxon>Insecta</taxon>
        <taxon>Pterygota</taxon>
        <taxon>Neoptera</taxon>
        <taxon>Endopterygota</taxon>
        <taxon>Diptera</taxon>
        <taxon>Brachycera</taxon>
        <taxon>Muscomorpha</taxon>
        <taxon>Hippoboscoidea</taxon>
        <taxon>Glossinidae</taxon>
        <taxon>Glossina</taxon>
    </lineage>
</organism>
<sequence length="103" mass="11305">MQFNGNDDGDDDDDYIANNLNTLGSNVIRAATVMQSARHSWVAVICTETDVNSHPPSKTLARNIPHKPLSAKKQTSTIASYRLNERHVSKDILDGGCVNPRLT</sequence>
<evidence type="ECO:0000313" key="3">
    <source>
        <dbReference type="Proteomes" id="UP000078200"/>
    </source>
</evidence>
<dbReference type="VEuPathDB" id="VectorBase:GAUT020170"/>
<reference evidence="2" key="1">
    <citation type="submission" date="2020-05" db="UniProtKB">
        <authorList>
            <consortium name="EnsemblMetazoa"/>
        </authorList>
    </citation>
    <scope>IDENTIFICATION</scope>
    <source>
        <strain evidence="2">TTRI</strain>
    </source>
</reference>
<dbReference type="EnsemblMetazoa" id="GAUT020170-RA">
    <property type="protein sequence ID" value="GAUT020170-PA"/>
    <property type="gene ID" value="GAUT020170"/>
</dbReference>
<keyword evidence="3" id="KW-1185">Reference proteome</keyword>
<dbReference type="AlphaFoldDB" id="A0A1A9UYV4"/>
<accession>A0A1A9UYV4</accession>
<dbReference type="Proteomes" id="UP000078200">
    <property type="component" value="Unassembled WGS sequence"/>
</dbReference>
<evidence type="ECO:0000313" key="2">
    <source>
        <dbReference type="EnsemblMetazoa" id="GAUT020170-PA"/>
    </source>
</evidence>